<evidence type="ECO:0000256" key="2">
    <source>
        <dbReference type="ARBA" id="ARBA00022598"/>
    </source>
</evidence>
<dbReference type="Pfam" id="PF13193">
    <property type="entry name" value="AMP-binding_C"/>
    <property type="match status" value="1"/>
</dbReference>
<dbReference type="InterPro" id="IPR020845">
    <property type="entry name" value="AMP-binding_CS"/>
</dbReference>
<evidence type="ECO:0000256" key="1">
    <source>
        <dbReference type="ARBA" id="ARBA00006432"/>
    </source>
</evidence>
<comment type="similarity">
    <text evidence="1">Belongs to the ATP-dependent AMP-binding enzyme family.</text>
</comment>
<feature type="domain" description="AMP-binding enzyme C-terminal" evidence="4">
    <location>
        <begin position="470"/>
        <end position="547"/>
    </location>
</feature>
<dbReference type="InterPro" id="IPR045851">
    <property type="entry name" value="AMP-bd_C_sf"/>
</dbReference>
<accession>A0ABY2S3Q7</accession>
<comment type="caution">
    <text evidence="5">The sequence shown here is derived from an EMBL/GenBank/DDBJ whole genome shotgun (WGS) entry which is preliminary data.</text>
</comment>
<dbReference type="EMBL" id="SWMS01000011">
    <property type="protein sequence ID" value="TKG69223.1"/>
    <property type="molecule type" value="Genomic_DNA"/>
</dbReference>
<protein>
    <submittedName>
        <fullName evidence="5">Acyl--CoA ligase</fullName>
    </submittedName>
</protein>
<dbReference type="RefSeq" id="WP_137095886.1">
    <property type="nucleotide sequence ID" value="NZ_SWMS01000011.1"/>
</dbReference>
<evidence type="ECO:0000259" key="4">
    <source>
        <dbReference type="Pfam" id="PF13193"/>
    </source>
</evidence>
<dbReference type="Pfam" id="PF00501">
    <property type="entry name" value="AMP-binding"/>
    <property type="match status" value="1"/>
</dbReference>
<dbReference type="PANTHER" id="PTHR43201:SF5">
    <property type="entry name" value="MEDIUM-CHAIN ACYL-COA LIGASE ACSF2, MITOCHONDRIAL"/>
    <property type="match status" value="1"/>
</dbReference>
<dbReference type="Proteomes" id="UP000309992">
    <property type="component" value="Unassembled WGS sequence"/>
</dbReference>
<evidence type="ECO:0000259" key="3">
    <source>
        <dbReference type="Pfam" id="PF00501"/>
    </source>
</evidence>
<keyword evidence="6" id="KW-1185">Reference proteome</keyword>
<dbReference type="InterPro" id="IPR000873">
    <property type="entry name" value="AMP-dep_synth/lig_dom"/>
</dbReference>
<evidence type="ECO:0000313" key="5">
    <source>
        <dbReference type="EMBL" id="TKG69223.1"/>
    </source>
</evidence>
<dbReference type="SUPFAM" id="SSF56801">
    <property type="entry name" value="Acetyl-CoA synthetase-like"/>
    <property type="match status" value="1"/>
</dbReference>
<feature type="domain" description="AMP-dependent synthetase/ligase" evidence="3">
    <location>
        <begin position="29"/>
        <end position="420"/>
    </location>
</feature>
<dbReference type="PROSITE" id="PS00455">
    <property type="entry name" value="AMP_BINDING"/>
    <property type="match status" value="1"/>
</dbReference>
<dbReference type="GO" id="GO:0016874">
    <property type="term" value="F:ligase activity"/>
    <property type="evidence" value="ECO:0007669"/>
    <property type="project" value="UniProtKB-KW"/>
</dbReference>
<dbReference type="Gene3D" id="3.40.50.12780">
    <property type="entry name" value="N-terminal domain of ligase-like"/>
    <property type="match status" value="1"/>
</dbReference>
<keyword evidence="2 5" id="KW-0436">Ligase</keyword>
<evidence type="ECO:0000313" key="6">
    <source>
        <dbReference type="Proteomes" id="UP000309992"/>
    </source>
</evidence>
<dbReference type="InterPro" id="IPR025110">
    <property type="entry name" value="AMP-bd_C"/>
</dbReference>
<dbReference type="PANTHER" id="PTHR43201">
    <property type="entry name" value="ACYL-COA SYNTHETASE"/>
    <property type="match status" value="1"/>
</dbReference>
<dbReference type="Gene3D" id="3.30.300.30">
    <property type="match status" value="1"/>
</dbReference>
<proteinExistence type="inferred from homology"/>
<name>A0ABY2S3Q7_9PSEU</name>
<sequence length="566" mass="61295">MASLIRQRREALESRFGTWPAWSLHDLVDHAAEAHPDRAVVIDDDDALTYSQMRARSRELAAGFLALGVRAGDHVGVLLPNDRQHVAVRVALSRVGATTVSLNYLYRAQELAFVLRDSGCRLLVTASGFRDLDHLAMLDEVAPGWTGGNPRSLPDLRQVVQHGVDHPERTGVPNLDDVAALGRETPPDPAVAARKVPADSVSDILYTSGTTGKPKGIKLTHDNILRAAYASAYCRAFEDGRRMTSALPLYHIFAWTEGLVASMFVGGTLITQRTFTVESTLAAISTHRASDWICVPTMAVAVLDDPAAAETDSSSLRSMMCAAAPAPRWLWDKARATFSLTELVTAYGSTELAGSVTLTQPEDPIERVVHTVGRIKHGGVAGLDGGPLARLKVTDPLTGEDLPEGAVGELRWRGPTVTPGRWSRGDDAAPTEEWLASGDLGRIRDDGYVELVGRSKEVYKSGGELVMPSEVEQLLTQQPGVSQAFVVGVPDERWGEIGWAWIVPEPGATVDVPAVIEACREKLARFKVPKQVEIVTVEQLPQTTTGKVQRHLIVEQIKTSRESSAT</sequence>
<dbReference type="InterPro" id="IPR042099">
    <property type="entry name" value="ANL_N_sf"/>
</dbReference>
<gene>
    <name evidence="5" type="ORF">FCN18_20765</name>
</gene>
<reference evidence="5 6" key="1">
    <citation type="journal article" date="2015" name="Antonie Van Leeuwenhoek">
        <title>Prauserella endophytica sp. nov., an endophytic actinobacterium isolated from Tamarix taklamakanensis.</title>
        <authorList>
            <person name="Liu J.M."/>
            <person name="Habden X."/>
            <person name="Guo L."/>
            <person name="Tuo L."/>
            <person name="Jiang Z.K."/>
            <person name="Liu S.W."/>
            <person name="Liu X.F."/>
            <person name="Chen L."/>
            <person name="Li R.F."/>
            <person name="Zhang Y.Q."/>
            <person name="Sun C.H."/>
        </authorList>
    </citation>
    <scope>NUCLEOTIDE SEQUENCE [LARGE SCALE GENOMIC DNA]</scope>
    <source>
        <strain evidence="5 6">CGMCC 4.7182</strain>
    </source>
</reference>
<organism evidence="5 6">
    <name type="scientific">Prauserella endophytica</name>
    <dbReference type="NCBI Taxonomy" id="1592324"/>
    <lineage>
        <taxon>Bacteria</taxon>
        <taxon>Bacillati</taxon>
        <taxon>Actinomycetota</taxon>
        <taxon>Actinomycetes</taxon>
        <taxon>Pseudonocardiales</taxon>
        <taxon>Pseudonocardiaceae</taxon>
        <taxon>Prauserella</taxon>
        <taxon>Prauserella coralliicola group</taxon>
    </lineage>
</organism>